<accession>A0AAD4PLS6</accession>
<dbReference type="AlphaFoldDB" id="A0AAD4PLS6"/>
<dbReference type="GO" id="GO:0050909">
    <property type="term" value="P:sensory perception of taste"/>
    <property type="evidence" value="ECO:0007669"/>
    <property type="project" value="InterPro"/>
</dbReference>
<evidence type="ECO:0000256" key="6">
    <source>
        <dbReference type="RuleBase" id="RU363108"/>
    </source>
</evidence>
<keyword evidence="4 6" id="KW-1133">Transmembrane helix</keyword>
<evidence type="ECO:0000313" key="7">
    <source>
        <dbReference type="EMBL" id="KAH8371887.1"/>
    </source>
</evidence>
<reference evidence="7" key="1">
    <citation type="journal article" date="2021" name="Mol. Ecol. Resour.">
        <title>Phylogenomic analyses of the genus Drosophila reveals genomic signals of climate adaptation.</title>
        <authorList>
            <person name="Li F."/>
            <person name="Rane R.V."/>
            <person name="Luria V."/>
            <person name="Xiong Z."/>
            <person name="Chen J."/>
            <person name="Li Z."/>
            <person name="Catullo R.A."/>
            <person name="Griffin P.C."/>
            <person name="Schiffer M."/>
            <person name="Pearce S."/>
            <person name="Lee S.F."/>
            <person name="McElroy K."/>
            <person name="Stocker A."/>
            <person name="Shirriffs J."/>
            <person name="Cockerell F."/>
            <person name="Coppin C."/>
            <person name="Sgro C.M."/>
            <person name="Karger A."/>
            <person name="Cain J.W."/>
            <person name="Weber J.A."/>
            <person name="Santpere G."/>
            <person name="Kirschner M.W."/>
            <person name="Hoffmann A.A."/>
            <person name="Oakeshott J.G."/>
            <person name="Zhang G."/>
        </authorList>
    </citation>
    <scope>NUCLEOTIDE SEQUENCE</scope>
    <source>
        <strain evidence="7">BGI-SZ-2011g</strain>
    </source>
</reference>
<dbReference type="Proteomes" id="UP001200034">
    <property type="component" value="Unassembled WGS sequence"/>
</dbReference>
<comment type="caution">
    <text evidence="6">Lacks conserved residue(s) required for the propagation of feature annotation.</text>
</comment>
<feature type="transmembrane region" description="Helical" evidence="6">
    <location>
        <begin position="160"/>
        <end position="180"/>
    </location>
</feature>
<dbReference type="GO" id="GO:0005886">
    <property type="term" value="C:plasma membrane"/>
    <property type="evidence" value="ECO:0007669"/>
    <property type="project" value="UniProtKB-SubCell"/>
</dbReference>
<keyword evidence="2 6" id="KW-1003">Cell membrane</keyword>
<comment type="similarity">
    <text evidence="6">Belongs to the insect chemoreceptor superfamily. Gustatory receptor (GR) family.</text>
</comment>
<evidence type="ECO:0000313" key="8">
    <source>
        <dbReference type="Proteomes" id="UP001200034"/>
    </source>
</evidence>
<keyword evidence="3 6" id="KW-0812">Transmembrane</keyword>
<evidence type="ECO:0000256" key="1">
    <source>
        <dbReference type="ARBA" id="ARBA00004651"/>
    </source>
</evidence>
<protein>
    <recommendedName>
        <fullName evidence="6">Gustatory receptor</fullName>
    </recommendedName>
</protein>
<dbReference type="Pfam" id="PF08395">
    <property type="entry name" value="7tm_7"/>
    <property type="match status" value="1"/>
</dbReference>
<evidence type="ECO:0000256" key="2">
    <source>
        <dbReference type="ARBA" id="ARBA00022475"/>
    </source>
</evidence>
<comment type="caution">
    <text evidence="7">The sequence shown here is derived from an EMBL/GenBank/DDBJ whole genome shotgun (WGS) entry which is preliminary data.</text>
</comment>
<keyword evidence="6" id="KW-0675">Receptor</keyword>
<dbReference type="InterPro" id="IPR013604">
    <property type="entry name" value="7TM_chemorcpt"/>
</dbReference>
<feature type="transmembrane region" description="Helical" evidence="6">
    <location>
        <begin position="342"/>
        <end position="360"/>
    </location>
</feature>
<name>A0AAD4PLS6_9MUSC</name>
<feature type="transmembrane region" description="Helical" evidence="6">
    <location>
        <begin position="235"/>
        <end position="254"/>
    </location>
</feature>
<feature type="transmembrane region" description="Helical" evidence="6">
    <location>
        <begin position="75"/>
        <end position="95"/>
    </location>
</feature>
<evidence type="ECO:0000256" key="5">
    <source>
        <dbReference type="ARBA" id="ARBA00023136"/>
    </source>
</evidence>
<evidence type="ECO:0000256" key="4">
    <source>
        <dbReference type="ARBA" id="ARBA00022989"/>
    </source>
</evidence>
<dbReference type="GO" id="GO:0007165">
    <property type="term" value="P:signal transduction"/>
    <property type="evidence" value="ECO:0007669"/>
    <property type="project" value="UniProtKB-KW"/>
</dbReference>
<comment type="subcellular location">
    <subcellularLocation>
        <location evidence="1 6">Cell membrane</location>
        <topology evidence="1 6">Multi-pass membrane protein</topology>
    </subcellularLocation>
</comment>
<keyword evidence="6" id="KW-0807">Transducer</keyword>
<sequence>MQRTEVFISYFEAAHGVIQYYPDTRTGRLKQSKFLKVYSFIHNLLLACGIPLTILDTLTENPEIVTRMPSNWVEIGNSFFVILHAIVITSTIYCIRFQQHSIQLMMKKLQKLKQITPTVAGQKYLYGLLYKKLIIIGINIIIQIQWDYLRHPSTISIKTIYVLYSCWTYNITFAMALLTYEILWKMYYCGIGLKSHLEEMLARQVQHHELHEFFKRQQVLISVCSEFNGTFRQLMLWYPAQALWTSILGGYLFIRIQMKDPFSEMVQINLFTYIFIEFAKFYALNSMAGIVADLIPETISVFRESKPQDLQVERTINLMSLQLNCQNTQVKIFGTASLNKRLTFLIMSAIILNTFTLIQTDYTFF</sequence>
<comment type="function">
    <text evidence="6">Gustatory receptor which mediates acceptance or avoidance behavior, depending on its substrates.</text>
</comment>
<proteinExistence type="inferred from homology"/>
<organism evidence="7 8">
    <name type="scientific">Drosophila rubida</name>
    <dbReference type="NCBI Taxonomy" id="30044"/>
    <lineage>
        <taxon>Eukaryota</taxon>
        <taxon>Metazoa</taxon>
        <taxon>Ecdysozoa</taxon>
        <taxon>Arthropoda</taxon>
        <taxon>Hexapoda</taxon>
        <taxon>Insecta</taxon>
        <taxon>Pterygota</taxon>
        <taxon>Neoptera</taxon>
        <taxon>Endopterygota</taxon>
        <taxon>Diptera</taxon>
        <taxon>Brachycera</taxon>
        <taxon>Muscomorpha</taxon>
        <taxon>Ephydroidea</taxon>
        <taxon>Drosophilidae</taxon>
        <taxon>Drosophila</taxon>
    </lineage>
</organism>
<evidence type="ECO:0000256" key="3">
    <source>
        <dbReference type="ARBA" id="ARBA00022692"/>
    </source>
</evidence>
<dbReference type="EMBL" id="JAJJHW010002585">
    <property type="protein sequence ID" value="KAH8371887.1"/>
    <property type="molecule type" value="Genomic_DNA"/>
</dbReference>
<gene>
    <name evidence="7" type="ORF">KR093_009241</name>
</gene>
<feature type="transmembrane region" description="Helical" evidence="6">
    <location>
        <begin position="35"/>
        <end position="55"/>
    </location>
</feature>
<keyword evidence="5 6" id="KW-0472">Membrane</keyword>
<keyword evidence="8" id="KW-1185">Reference proteome</keyword>